<keyword evidence="2" id="KW-1185">Reference proteome</keyword>
<reference evidence="1 2" key="1">
    <citation type="submission" date="2021-03" db="EMBL/GenBank/DDBJ databases">
        <title>Sequencing the genomes of 1000 actinobacteria strains.</title>
        <authorList>
            <person name="Klenk H.-P."/>
        </authorList>
    </citation>
    <scope>NUCLEOTIDE SEQUENCE [LARGE SCALE GENOMIC DNA]</scope>
    <source>
        <strain evidence="1 2">DSM 12936</strain>
    </source>
</reference>
<protein>
    <submittedName>
        <fullName evidence="1">Uncharacterized protein</fullName>
    </submittedName>
</protein>
<name>A0ABS4ZCP0_9ACTN</name>
<accession>A0ABS4ZCP0</accession>
<comment type="caution">
    <text evidence="1">The sequence shown here is derived from an EMBL/GenBank/DDBJ whole genome shotgun (WGS) entry which is preliminary data.</text>
</comment>
<dbReference type="InterPro" id="IPR015422">
    <property type="entry name" value="PyrdxlP-dep_Trfase_small"/>
</dbReference>
<dbReference type="Proteomes" id="UP000758168">
    <property type="component" value="Unassembled WGS sequence"/>
</dbReference>
<dbReference type="SUPFAM" id="SSF53383">
    <property type="entry name" value="PLP-dependent transferases"/>
    <property type="match status" value="1"/>
</dbReference>
<sequence>MTPSVWQGRAVLRISVSNWRTGDDDVDRAAAAIGRVLAQVRGAAQAPVGAT</sequence>
<evidence type="ECO:0000313" key="2">
    <source>
        <dbReference type="Proteomes" id="UP000758168"/>
    </source>
</evidence>
<dbReference type="Gene3D" id="3.90.1150.10">
    <property type="entry name" value="Aspartate Aminotransferase, domain 1"/>
    <property type="match status" value="1"/>
</dbReference>
<dbReference type="EMBL" id="JAGIOB010000001">
    <property type="protein sequence ID" value="MBP2418811.1"/>
    <property type="molecule type" value="Genomic_DNA"/>
</dbReference>
<dbReference type="RefSeq" id="WP_210058617.1">
    <property type="nucleotide sequence ID" value="NZ_BAAAMH010000007.1"/>
</dbReference>
<proteinExistence type="predicted"/>
<organism evidence="1 2">
    <name type="scientific">Microlunatus capsulatus</name>
    <dbReference type="NCBI Taxonomy" id="99117"/>
    <lineage>
        <taxon>Bacteria</taxon>
        <taxon>Bacillati</taxon>
        <taxon>Actinomycetota</taxon>
        <taxon>Actinomycetes</taxon>
        <taxon>Propionibacteriales</taxon>
        <taxon>Propionibacteriaceae</taxon>
        <taxon>Microlunatus</taxon>
    </lineage>
</organism>
<gene>
    <name evidence="1" type="ORF">JOF54_003733</name>
</gene>
<dbReference type="InterPro" id="IPR015424">
    <property type="entry name" value="PyrdxlP-dep_Trfase"/>
</dbReference>
<evidence type="ECO:0000313" key="1">
    <source>
        <dbReference type="EMBL" id="MBP2418811.1"/>
    </source>
</evidence>